<keyword evidence="2" id="KW-0472">Membrane</keyword>
<proteinExistence type="predicted"/>
<evidence type="ECO:0000313" key="4">
    <source>
        <dbReference type="Proteomes" id="UP000612585"/>
    </source>
</evidence>
<keyword evidence="4" id="KW-1185">Reference proteome</keyword>
<keyword evidence="2" id="KW-0812">Transmembrane</keyword>
<accession>A0A8J4DZI5</accession>
<gene>
    <name evidence="3" type="ORF">Vau01_015880</name>
</gene>
<evidence type="ECO:0000256" key="1">
    <source>
        <dbReference type="SAM" id="MobiDB-lite"/>
    </source>
</evidence>
<dbReference type="EMBL" id="BOPG01000010">
    <property type="protein sequence ID" value="GIJ54072.1"/>
    <property type="molecule type" value="Genomic_DNA"/>
</dbReference>
<protein>
    <submittedName>
        <fullName evidence="3">Uncharacterized protein</fullName>
    </submittedName>
</protein>
<dbReference type="AlphaFoldDB" id="A0A8J4DZI5"/>
<reference evidence="3" key="1">
    <citation type="submission" date="2021-01" db="EMBL/GenBank/DDBJ databases">
        <title>Whole genome shotgun sequence of Virgisporangium aurantiacum NBRC 16421.</title>
        <authorList>
            <person name="Komaki H."/>
            <person name="Tamura T."/>
        </authorList>
    </citation>
    <scope>NUCLEOTIDE SEQUENCE</scope>
    <source>
        <strain evidence="3">NBRC 16421</strain>
    </source>
</reference>
<dbReference type="Proteomes" id="UP000612585">
    <property type="component" value="Unassembled WGS sequence"/>
</dbReference>
<feature type="compositionally biased region" description="Basic and acidic residues" evidence="1">
    <location>
        <begin position="83"/>
        <end position="94"/>
    </location>
</feature>
<name>A0A8J4DZI5_9ACTN</name>
<keyword evidence="2" id="KW-1133">Transmembrane helix</keyword>
<sequence length="242" mass="25155">MRAQFDEIIGTPPPSTIDSHVIERRVRRTRTTRRIGVAATALVVAGLTGAVLIGNNPPVDTPPVAKDAATPTSAAPPPPDNRFQLKSDTRTDGDASAKQLAALLEKATKDVAAGAVWVGPLNIKFIDDGTKQWTGSGKLEAGGRAGTIFVMTVGGVASPTRDPALTCPPAMTGCVQGTSPGGRDMMTFDGGKIEDGSRLVRAAVELPGHRVIIIHHTPEASGSVLSAEQFLQIVDAVAAQLR</sequence>
<comment type="caution">
    <text evidence="3">The sequence shown here is derived from an EMBL/GenBank/DDBJ whole genome shotgun (WGS) entry which is preliminary data.</text>
</comment>
<dbReference type="RefSeq" id="WP_203988731.1">
    <property type="nucleotide sequence ID" value="NZ_BOPG01000010.1"/>
</dbReference>
<organism evidence="3 4">
    <name type="scientific">Virgisporangium aurantiacum</name>
    <dbReference type="NCBI Taxonomy" id="175570"/>
    <lineage>
        <taxon>Bacteria</taxon>
        <taxon>Bacillati</taxon>
        <taxon>Actinomycetota</taxon>
        <taxon>Actinomycetes</taxon>
        <taxon>Micromonosporales</taxon>
        <taxon>Micromonosporaceae</taxon>
        <taxon>Virgisporangium</taxon>
    </lineage>
</organism>
<feature type="region of interest" description="Disordered" evidence="1">
    <location>
        <begin position="54"/>
        <end position="94"/>
    </location>
</feature>
<feature type="transmembrane region" description="Helical" evidence="2">
    <location>
        <begin position="35"/>
        <end position="54"/>
    </location>
</feature>
<evidence type="ECO:0000256" key="2">
    <source>
        <dbReference type="SAM" id="Phobius"/>
    </source>
</evidence>
<evidence type="ECO:0000313" key="3">
    <source>
        <dbReference type="EMBL" id="GIJ54072.1"/>
    </source>
</evidence>